<proteinExistence type="inferred from homology"/>
<reference evidence="3" key="1">
    <citation type="submission" date="2022-07" db="EMBL/GenBank/DDBJ databases">
        <title>Phylogenomic reconstructions and comparative analyses of Kickxellomycotina fungi.</title>
        <authorList>
            <person name="Reynolds N.K."/>
            <person name="Stajich J.E."/>
            <person name="Barry K."/>
            <person name="Grigoriev I.V."/>
            <person name="Crous P."/>
            <person name="Smith M.E."/>
        </authorList>
    </citation>
    <scope>NUCLEOTIDE SEQUENCE</scope>
    <source>
        <strain evidence="3">RSA 861</strain>
    </source>
</reference>
<dbReference type="PANTHER" id="PTHR15323">
    <property type="entry name" value="D123 PROTEIN"/>
    <property type="match status" value="1"/>
</dbReference>
<organism evidence="3 4">
    <name type="scientific">Tieghemiomyces parasiticus</name>
    <dbReference type="NCBI Taxonomy" id="78921"/>
    <lineage>
        <taxon>Eukaryota</taxon>
        <taxon>Fungi</taxon>
        <taxon>Fungi incertae sedis</taxon>
        <taxon>Zoopagomycota</taxon>
        <taxon>Kickxellomycotina</taxon>
        <taxon>Dimargaritomycetes</taxon>
        <taxon>Dimargaritales</taxon>
        <taxon>Dimargaritaceae</taxon>
        <taxon>Tieghemiomyces</taxon>
    </lineage>
</organism>
<comment type="similarity">
    <text evidence="1">Belongs to the CDC123 family.</text>
</comment>
<feature type="region of interest" description="Disordered" evidence="2">
    <location>
        <begin position="67"/>
        <end position="103"/>
    </location>
</feature>
<evidence type="ECO:0000313" key="3">
    <source>
        <dbReference type="EMBL" id="KAJ1926086.1"/>
    </source>
</evidence>
<accession>A0A9W8A8W2</accession>
<comment type="caution">
    <text evidence="3">The sequence shown here is derived from an EMBL/GenBank/DDBJ whole genome shotgun (WGS) entry which is preliminary data.</text>
</comment>
<dbReference type="EMBL" id="JANBPT010000189">
    <property type="protein sequence ID" value="KAJ1926086.1"/>
    <property type="molecule type" value="Genomic_DNA"/>
</dbReference>
<feature type="compositionally biased region" description="Low complexity" evidence="2">
    <location>
        <begin position="74"/>
        <end position="83"/>
    </location>
</feature>
<dbReference type="GO" id="GO:0005737">
    <property type="term" value="C:cytoplasm"/>
    <property type="evidence" value="ECO:0007669"/>
    <property type="project" value="TreeGrafter"/>
</dbReference>
<sequence length="373" mass="41122">MVNITEPNLSIPTVTRRDIERCSFSNWYPQFRSHTIRSKVLKPIPTDLLTYLRQDGLVLPPTVEEVAGEDEDGNSAADDSSSGQIEGDGSDDEEAGEVPAAPDLTEVVAELRRLIGELGGAVFPKLNWSAPRDATWIASTNTLRCTTPDEILLLLKSSDCVSDDLSRPYREAAHSIVSSPIGQGANRTGATETTISADTHEPLAEADTELVLRKWSNLNPALEFRAFVVRGQLRAVSQMDLNHYPFLTADEPVLRERIHSFMQHTVIPEFPVDTYAVDLYVLSDHSRVYIVDFNPLGADSDTILVDWEDLIGEPNTADGGGNGTDDTPIHLFPANADGLRFSTGRYSQNRFPVDLNASNYQQSLDTLMRTTHP</sequence>
<dbReference type="Pfam" id="PF07065">
    <property type="entry name" value="D123"/>
    <property type="match status" value="1"/>
</dbReference>
<protein>
    <recommendedName>
        <fullName evidence="5">Cell division cycle protein 123</fullName>
    </recommendedName>
</protein>
<dbReference type="PANTHER" id="PTHR15323:SF6">
    <property type="entry name" value="CELL DIVISION CYCLE PROTEIN 123 HOMOLOG"/>
    <property type="match status" value="1"/>
</dbReference>
<dbReference type="InterPro" id="IPR009772">
    <property type="entry name" value="CDC123"/>
</dbReference>
<evidence type="ECO:0000256" key="2">
    <source>
        <dbReference type="SAM" id="MobiDB-lite"/>
    </source>
</evidence>
<evidence type="ECO:0008006" key="5">
    <source>
        <dbReference type="Google" id="ProtNLM"/>
    </source>
</evidence>
<evidence type="ECO:0000256" key="1">
    <source>
        <dbReference type="ARBA" id="ARBA00011047"/>
    </source>
</evidence>
<evidence type="ECO:0000313" key="4">
    <source>
        <dbReference type="Proteomes" id="UP001150569"/>
    </source>
</evidence>
<keyword evidence="4" id="KW-1185">Reference proteome</keyword>
<gene>
    <name evidence="3" type="ORF">IWQ60_004098</name>
</gene>
<dbReference type="Proteomes" id="UP001150569">
    <property type="component" value="Unassembled WGS sequence"/>
</dbReference>
<dbReference type="OrthoDB" id="360540at2759"/>
<name>A0A9W8A8W2_9FUNG</name>
<dbReference type="AlphaFoldDB" id="A0A9W8A8W2"/>